<dbReference type="InterPro" id="IPR032675">
    <property type="entry name" value="LRR_dom_sf"/>
</dbReference>
<evidence type="ECO:0000313" key="3">
    <source>
        <dbReference type="Proteomes" id="UP001497623"/>
    </source>
</evidence>
<evidence type="ECO:0000256" key="1">
    <source>
        <dbReference type="ARBA" id="ARBA00022737"/>
    </source>
</evidence>
<comment type="caution">
    <text evidence="2">The sequence shown here is derived from an EMBL/GenBank/DDBJ whole genome shotgun (WGS) entry which is preliminary data.</text>
</comment>
<dbReference type="EMBL" id="CAXKWB010078521">
    <property type="protein sequence ID" value="CAL4202757.1"/>
    <property type="molecule type" value="Genomic_DNA"/>
</dbReference>
<dbReference type="PANTHER" id="PTHR14224">
    <property type="entry name" value="SIMILAR TO PREFERENTIALLY EXPRESSED ANTIGEN IN MELANOMA-LIKE 3"/>
    <property type="match status" value="1"/>
</dbReference>
<dbReference type="SUPFAM" id="SSF52047">
    <property type="entry name" value="RNI-like"/>
    <property type="match status" value="1"/>
</dbReference>
<organism evidence="2 3">
    <name type="scientific">Meganyctiphanes norvegica</name>
    <name type="common">Northern krill</name>
    <name type="synonym">Thysanopoda norvegica</name>
    <dbReference type="NCBI Taxonomy" id="48144"/>
    <lineage>
        <taxon>Eukaryota</taxon>
        <taxon>Metazoa</taxon>
        <taxon>Ecdysozoa</taxon>
        <taxon>Arthropoda</taxon>
        <taxon>Crustacea</taxon>
        <taxon>Multicrustacea</taxon>
        <taxon>Malacostraca</taxon>
        <taxon>Eumalacostraca</taxon>
        <taxon>Eucarida</taxon>
        <taxon>Euphausiacea</taxon>
        <taxon>Euphausiidae</taxon>
        <taxon>Meganyctiphanes</taxon>
    </lineage>
</organism>
<dbReference type="PANTHER" id="PTHR14224:SF37">
    <property type="entry name" value="LEUCINE-RICH REPEAT-CONTAINING PROTEIN 14"/>
    <property type="match status" value="1"/>
</dbReference>
<keyword evidence="3" id="KW-1185">Reference proteome</keyword>
<gene>
    <name evidence="2" type="ORF">MNOR_LOCUS37713</name>
</gene>
<dbReference type="InterPro" id="IPR050694">
    <property type="entry name" value="LRRC14/PRAME"/>
</dbReference>
<name>A0AAV2SJY2_MEGNR</name>
<sequence length="560" mass="64393">MLDGCIYHILQSLIPPADNEWHNFRQLAFLSACKLIERDVPQMINKIPPRLLESLIQAFIYKHFYTPGKKENLPHSLVQLIIHWPYEELDLFKLMPQLPPHEKKFADSKYGGKDGPLDDTREELERFYEHVVKCVSQIITFRKKPLCTSSPPKKINVSGLLGGASLFNPRTLLDNIRDSYFASDTENKIEFNCDIWLNGNDEESTERVKDIRKTCENGGLNVVFHKAALWGGIPDGALEVLEENEIEYLELRGCYVNDTVASNLIKYLPHLKGLSFTCFTLVNTLHFLNDMYNLQQLDLTSLDLRDGTIAPLCFTSHGLQYLNLADCKMNSGDIDLFIDSLHPASLRQLDLTLIDFSAMTASFSESLTWNPLIRLCENLPMIEVLVLRVCNLHCLMEELMIPLIKSLIAMPHLTLLDLGENYFSPRILSKYFVKLRENQCLRYLKLSVDEEEFYDIYENTIAKEDITNFMNKTITELNENRESPLHVYFSQRKSAHVHLFIHDEDVEVIPDVDVIPVILDDSQNINAENNTSDHSDLSIDTEDYVGDIGHENYIIEEDDE</sequence>
<dbReference type="AlphaFoldDB" id="A0AAV2SJY2"/>
<keyword evidence="1" id="KW-0677">Repeat</keyword>
<accession>A0AAV2SJY2</accession>
<proteinExistence type="predicted"/>
<dbReference type="GO" id="GO:0005737">
    <property type="term" value="C:cytoplasm"/>
    <property type="evidence" value="ECO:0007669"/>
    <property type="project" value="TreeGrafter"/>
</dbReference>
<dbReference type="Proteomes" id="UP001497623">
    <property type="component" value="Unassembled WGS sequence"/>
</dbReference>
<evidence type="ECO:0000313" key="2">
    <source>
        <dbReference type="EMBL" id="CAL4202757.1"/>
    </source>
</evidence>
<dbReference type="Gene3D" id="3.80.10.10">
    <property type="entry name" value="Ribonuclease Inhibitor"/>
    <property type="match status" value="1"/>
</dbReference>
<reference evidence="2 3" key="1">
    <citation type="submission" date="2024-05" db="EMBL/GenBank/DDBJ databases">
        <authorList>
            <person name="Wallberg A."/>
        </authorList>
    </citation>
    <scope>NUCLEOTIDE SEQUENCE [LARGE SCALE GENOMIC DNA]</scope>
</reference>
<protein>
    <submittedName>
        <fullName evidence="2">Uncharacterized protein</fullName>
    </submittedName>
</protein>